<accession>A0ACB9M8Y7</accession>
<name>A0ACB9M8Y7_9MYRT</name>
<dbReference type="Proteomes" id="UP001057402">
    <property type="component" value="Chromosome 10"/>
</dbReference>
<gene>
    <name evidence="1" type="ORF">MLD38_032780</name>
</gene>
<evidence type="ECO:0000313" key="2">
    <source>
        <dbReference type="Proteomes" id="UP001057402"/>
    </source>
</evidence>
<proteinExistence type="predicted"/>
<sequence length="388" mass="42273">MLRIEDPAIRLFGKKIPLLGNDVRTCQVKLEEEEETGDNDQGETEQIIAVDARSQSQVPSVIEEGMEKSETSKPVKEPSETSDPHGKTMKKPDKILSCPRCNSMDTKFCYYNNYNVNQPRHFCRACQRYWTAGGSMRSMPVGAGRRKTKSAQCRRRRIMISGTLVGAKVGVSDCIQLPHLKSNRVEPRFAGDNGKQGNECSSASSITTSNPADNRSKLFASQEGKAPNCTGIPSQIPCLPGFPWSYPWNPAVPAPAFYPAAAFWTWNVPLVSSQQSPFSSGQNATFASTDSAISGKRSREPEPEIQSPKQGNGCLIKPKTLGINDPKEAAKSSIWTSLGIARDSTIKGASSCGFKQKGVEKVQDAEKLPALHANPAALSRSCIFRSSN</sequence>
<organism evidence="1 2">
    <name type="scientific">Melastoma candidum</name>
    <dbReference type="NCBI Taxonomy" id="119954"/>
    <lineage>
        <taxon>Eukaryota</taxon>
        <taxon>Viridiplantae</taxon>
        <taxon>Streptophyta</taxon>
        <taxon>Embryophyta</taxon>
        <taxon>Tracheophyta</taxon>
        <taxon>Spermatophyta</taxon>
        <taxon>Magnoliopsida</taxon>
        <taxon>eudicotyledons</taxon>
        <taxon>Gunneridae</taxon>
        <taxon>Pentapetalae</taxon>
        <taxon>rosids</taxon>
        <taxon>malvids</taxon>
        <taxon>Myrtales</taxon>
        <taxon>Melastomataceae</taxon>
        <taxon>Melastomatoideae</taxon>
        <taxon>Melastomateae</taxon>
        <taxon>Melastoma</taxon>
    </lineage>
</organism>
<evidence type="ECO:0000313" key="1">
    <source>
        <dbReference type="EMBL" id="KAI4319145.1"/>
    </source>
</evidence>
<comment type="caution">
    <text evidence="1">The sequence shown here is derived from an EMBL/GenBank/DDBJ whole genome shotgun (WGS) entry which is preliminary data.</text>
</comment>
<protein>
    <submittedName>
        <fullName evidence="1">Uncharacterized protein</fullName>
    </submittedName>
</protein>
<keyword evidence="2" id="KW-1185">Reference proteome</keyword>
<reference evidence="2" key="1">
    <citation type="journal article" date="2023" name="Front. Plant Sci.">
        <title>Chromosomal-level genome assembly of Melastoma candidum provides insights into trichome evolution.</title>
        <authorList>
            <person name="Zhong Y."/>
            <person name="Wu W."/>
            <person name="Sun C."/>
            <person name="Zou P."/>
            <person name="Liu Y."/>
            <person name="Dai S."/>
            <person name="Zhou R."/>
        </authorList>
    </citation>
    <scope>NUCLEOTIDE SEQUENCE [LARGE SCALE GENOMIC DNA]</scope>
</reference>
<dbReference type="EMBL" id="CM042889">
    <property type="protein sequence ID" value="KAI4319145.1"/>
    <property type="molecule type" value="Genomic_DNA"/>
</dbReference>